<accession>A0A2Z2NNC3</accession>
<gene>
    <name evidence="5" type="primary">oprF_4</name>
    <name evidence="5" type="ORF">IMCC3135_06620</name>
</gene>
<dbReference type="InterPro" id="IPR011250">
    <property type="entry name" value="OMP/PagP_B-barrel"/>
</dbReference>
<dbReference type="EMBL" id="CP018632">
    <property type="protein sequence ID" value="ASJ71431.1"/>
    <property type="molecule type" value="Genomic_DNA"/>
</dbReference>
<dbReference type="RefSeq" id="WP_169727419.1">
    <property type="nucleotide sequence ID" value="NZ_CP018632.1"/>
</dbReference>
<feature type="signal peptide" evidence="3">
    <location>
        <begin position="1"/>
        <end position="24"/>
    </location>
</feature>
<dbReference type="PROSITE" id="PS51123">
    <property type="entry name" value="OMPA_2"/>
    <property type="match status" value="1"/>
</dbReference>
<feature type="chain" id="PRO_5016466945" evidence="3">
    <location>
        <begin position="25"/>
        <end position="539"/>
    </location>
</feature>
<evidence type="ECO:0000256" key="3">
    <source>
        <dbReference type="SAM" id="SignalP"/>
    </source>
</evidence>
<organism evidence="5 6">
    <name type="scientific">Granulosicoccus antarcticus IMCC3135</name>
    <dbReference type="NCBI Taxonomy" id="1192854"/>
    <lineage>
        <taxon>Bacteria</taxon>
        <taxon>Pseudomonadati</taxon>
        <taxon>Pseudomonadota</taxon>
        <taxon>Gammaproteobacteria</taxon>
        <taxon>Chromatiales</taxon>
        <taxon>Granulosicoccaceae</taxon>
        <taxon>Granulosicoccus</taxon>
    </lineage>
</organism>
<dbReference type="KEGG" id="gai:IMCC3135_06620"/>
<dbReference type="Gene3D" id="3.30.1330.60">
    <property type="entry name" value="OmpA-like domain"/>
    <property type="match status" value="1"/>
</dbReference>
<dbReference type="SUPFAM" id="SSF103088">
    <property type="entry name" value="OmpA-like"/>
    <property type="match status" value="1"/>
</dbReference>
<dbReference type="InterPro" id="IPR036737">
    <property type="entry name" value="OmpA-like_sf"/>
</dbReference>
<evidence type="ECO:0000259" key="4">
    <source>
        <dbReference type="PROSITE" id="PS51123"/>
    </source>
</evidence>
<dbReference type="Proteomes" id="UP000250079">
    <property type="component" value="Chromosome"/>
</dbReference>
<evidence type="ECO:0000313" key="5">
    <source>
        <dbReference type="EMBL" id="ASJ71431.1"/>
    </source>
</evidence>
<dbReference type="PANTHER" id="PTHR30329:SF21">
    <property type="entry name" value="LIPOPROTEIN YIAD-RELATED"/>
    <property type="match status" value="1"/>
</dbReference>
<dbReference type="InterPro" id="IPR006665">
    <property type="entry name" value="OmpA-like"/>
</dbReference>
<evidence type="ECO:0000256" key="1">
    <source>
        <dbReference type="ARBA" id="ARBA00022729"/>
    </source>
</evidence>
<dbReference type="InterPro" id="IPR027385">
    <property type="entry name" value="Beta-barrel_OMP"/>
</dbReference>
<dbReference type="GO" id="GO:0016020">
    <property type="term" value="C:membrane"/>
    <property type="evidence" value="ECO:0007669"/>
    <property type="project" value="UniProtKB-UniRule"/>
</dbReference>
<dbReference type="InterPro" id="IPR050330">
    <property type="entry name" value="Bact_OuterMem_StrucFunc"/>
</dbReference>
<evidence type="ECO:0000313" key="6">
    <source>
        <dbReference type="Proteomes" id="UP000250079"/>
    </source>
</evidence>
<dbReference type="PANTHER" id="PTHR30329">
    <property type="entry name" value="STATOR ELEMENT OF FLAGELLAR MOTOR COMPLEX"/>
    <property type="match status" value="1"/>
</dbReference>
<proteinExistence type="predicted"/>
<dbReference type="Pfam" id="PF00691">
    <property type="entry name" value="OmpA"/>
    <property type="match status" value="1"/>
</dbReference>
<dbReference type="AlphaFoldDB" id="A0A2Z2NNC3"/>
<evidence type="ECO:0000256" key="2">
    <source>
        <dbReference type="PROSITE-ProRule" id="PRU00473"/>
    </source>
</evidence>
<keyword evidence="1 3" id="KW-0732">Signal</keyword>
<feature type="domain" description="OmpA-like" evidence="4">
    <location>
        <begin position="424"/>
        <end position="539"/>
    </location>
</feature>
<dbReference type="Gene3D" id="2.40.160.20">
    <property type="match status" value="1"/>
</dbReference>
<keyword evidence="2" id="KW-0472">Membrane</keyword>
<keyword evidence="6" id="KW-1185">Reference proteome</keyword>
<name>A0A2Z2NNC3_9GAMM</name>
<sequence length="539" mass="57367">MLNKIAYKIALAGLLASLSGTASALGDQWYLGIGGGISTLKPDIVDTSIDVSDENGQVGTLFIGRDFDNRSSGQLQLYSLGDAQYGDEQSSAGYTGGDASLLYRFYDSRDSKPRGTLFGAALYGRFGFGFMQRDSDLLLDTDTPVYFGAGAGIETFLTFNLAVRLEALYHDTDVTSATLTLVNRFGGRRPSALPSTAVKPIISPVTEAETELETAVTSNTTQKDAVAISAELPETYIPPPAGQPAIDTELSTTDTAATLPETIDYDVPDSAGAPIDLAAQPGMNAVPGSAEAPIELTPLPDLNDSDTAISQIPEQLPESIPAPIATPAIEPPETTPIGDSGFPEVKLMGDSTKNTLPAVETPELAEIDIATDTVPDVEIMGTATETQTKPEVVVPPTDTDADGITDELDKCPDSTPGYPVTARGCPVFGGMLPELTFNEQTADLSSTSYAVLDTLVQQLLDFPDTYIELVAHTDNTGTEAQQSELTRQRLRSIGVYLVRHGVSQDRLLLRSYGGSRPNFDNTTTDGRRRNNRIEVLENP</sequence>
<dbReference type="Pfam" id="PF13505">
    <property type="entry name" value="OMP_b-brl"/>
    <property type="match status" value="1"/>
</dbReference>
<dbReference type="SUPFAM" id="SSF56925">
    <property type="entry name" value="OMPA-like"/>
    <property type="match status" value="1"/>
</dbReference>
<dbReference type="CDD" id="cd07185">
    <property type="entry name" value="OmpA_C-like"/>
    <property type="match status" value="1"/>
</dbReference>
<protein>
    <submittedName>
        <fullName evidence="5">Outer membrane porin F</fullName>
    </submittedName>
</protein>
<reference evidence="5 6" key="1">
    <citation type="submission" date="2016-12" db="EMBL/GenBank/DDBJ databases">
        <authorList>
            <person name="Song W.-J."/>
            <person name="Kurnit D.M."/>
        </authorList>
    </citation>
    <scope>NUCLEOTIDE SEQUENCE [LARGE SCALE GENOMIC DNA]</scope>
    <source>
        <strain evidence="5 6">IMCC3135</strain>
    </source>
</reference>